<dbReference type="PROSITE" id="PS01063">
    <property type="entry name" value="SIGMA70_ECF"/>
    <property type="match status" value="1"/>
</dbReference>
<comment type="caution">
    <text evidence="11">The sequence shown here is derived from an EMBL/GenBank/DDBJ whole genome shotgun (WGS) entry which is preliminary data.</text>
</comment>
<name>A0A9X3MV34_9ACTN</name>
<dbReference type="GO" id="GO:0006950">
    <property type="term" value="P:response to stress"/>
    <property type="evidence" value="ECO:0007669"/>
    <property type="project" value="UniProtKB-ARBA"/>
</dbReference>
<evidence type="ECO:0000259" key="10">
    <source>
        <dbReference type="Pfam" id="PF12680"/>
    </source>
</evidence>
<reference evidence="11" key="1">
    <citation type="submission" date="2022-10" db="EMBL/GenBank/DDBJ databases">
        <title>The WGS of Solirubrobacter ginsenosidimutans DSM 21036.</title>
        <authorList>
            <person name="Jiang Z."/>
        </authorList>
    </citation>
    <scope>NUCLEOTIDE SEQUENCE</scope>
    <source>
        <strain evidence="11">DSM 21036</strain>
    </source>
</reference>
<gene>
    <name evidence="11" type="ORF">OM076_16235</name>
</gene>
<dbReference type="Pfam" id="PF12680">
    <property type="entry name" value="SnoaL_2"/>
    <property type="match status" value="1"/>
</dbReference>
<protein>
    <recommendedName>
        <fullName evidence="7">RNA polymerase sigma factor</fullName>
    </recommendedName>
</protein>
<dbReference type="PANTHER" id="PTHR43133">
    <property type="entry name" value="RNA POLYMERASE ECF-TYPE SIGMA FACTO"/>
    <property type="match status" value="1"/>
</dbReference>
<dbReference type="GO" id="GO:0016987">
    <property type="term" value="F:sigma factor activity"/>
    <property type="evidence" value="ECO:0007669"/>
    <property type="project" value="UniProtKB-KW"/>
</dbReference>
<dbReference type="InterPro" id="IPR036388">
    <property type="entry name" value="WH-like_DNA-bd_sf"/>
</dbReference>
<dbReference type="SUPFAM" id="SSF88946">
    <property type="entry name" value="Sigma2 domain of RNA polymerase sigma factors"/>
    <property type="match status" value="1"/>
</dbReference>
<dbReference type="Gene3D" id="1.10.10.10">
    <property type="entry name" value="Winged helix-like DNA-binding domain superfamily/Winged helix DNA-binding domain"/>
    <property type="match status" value="1"/>
</dbReference>
<evidence type="ECO:0000313" key="11">
    <source>
        <dbReference type="EMBL" id="MDA0161823.1"/>
    </source>
</evidence>
<dbReference type="InterPro" id="IPR014284">
    <property type="entry name" value="RNA_pol_sigma-70_dom"/>
</dbReference>
<dbReference type="InterPro" id="IPR032710">
    <property type="entry name" value="NTF2-like_dom_sf"/>
</dbReference>
<evidence type="ECO:0000256" key="1">
    <source>
        <dbReference type="ARBA" id="ARBA00010641"/>
    </source>
</evidence>
<dbReference type="SUPFAM" id="SSF88659">
    <property type="entry name" value="Sigma3 and sigma4 domains of RNA polymerase sigma factors"/>
    <property type="match status" value="1"/>
</dbReference>
<evidence type="ECO:0000256" key="4">
    <source>
        <dbReference type="ARBA" id="ARBA00023082"/>
    </source>
</evidence>
<dbReference type="Pfam" id="PF04542">
    <property type="entry name" value="Sigma70_r2"/>
    <property type="match status" value="1"/>
</dbReference>
<dbReference type="Gene3D" id="3.10.450.50">
    <property type="match status" value="1"/>
</dbReference>
<dbReference type="InterPro" id="IPR039425">
    <property type="entry name" value="RNA_pol_sigma-70-like"/>
</dbReference>
<dbReference type="Proteomes" id="UP001149140">
    <property type="component" value="Unassembled WGS sequence"/>
</dbReference>
<keyword evidence="6 7" id="KW-0804">Transcription</keyword>
<dbReference type="Pfam" id="PF08281">
    <property type="entry name" value="Sigma70_r4_2"/>
    <property type="match status" value="1"/>
</dbReference>
<proteinExistence type="inferred from homology"/>
<dbReference type="InterPro" id="IPR013324">
    <property type="entry name" value="RNA_pol_sigma_r3/r4-like"/>
</dbReference>
<dbReference type="AlphaFoldDB" id="A0A9X3MV34"/>
<dbReference type="GO" id="GO:0016779">
    <property type="term" value="F:nucleotidyltransferase activity"/>
    <property type="evidence" value="ECO:0007669"/>
    <property type="project" value="UniProtKB-KW"/>
</dbReference>
<dbReference type="GO" id="GO:0006352">
    <property type="term" value="P:DNA-templated transcription initiation"/>
    <property type="evidence" value="ECO:0007669"/>
    <property type="project" value="InterPro"/>
</dbReference>
<comment type="similarity">
    <text evidence="1 7">Belongs to the sigma-70 factor family. ECF subfamily.</text>
</comment>
<dbReference type="NCBIfam" id="TIGR02937">
    <property type="entry name" value="sigma70-ECF"/>
    <property type="match status" value="1"/>
</dbReference>
<dbReference type="EMBL" id="JAPDOD010000014">
    <property type="protein sequence ID" value="MDA0161823.1"/>
    <property type="molecule type" value="Genomic_DNA"/>
</dbReference>
<dbReference type="SUPFAM" id="SSF54427">
    <property type="entry name" value="NTF2-like"/>
    <property type="match status" value="1"/>
</dbReference>
<dbReference type="InterPro" id="IPR013249">
    <property type="entry name" value="RNA_pol_sigma70_r4_t2"/>
</dbReference>
<feature type="domain" description="SnoaL-like" evidence="10">
    <location>
        <begin position="194"/>
        <end position="294"/>
    </location>
</feature>
<accession>A0A9X3MV34</accession>
<keyword evidence="11" id="KW-0808">Transferase</keyword>
<comment type="subunit">
    <text evidence="2">Interacts transiently with the RNA polymerase catalytic core formed by RpoA, RpoB, RpoC and RpoZ (2 alpha, 1 beta, 1 beta' and 1 omega subunit) to form the RNA polymerase holoenzyme that can initiate transcription.</text>
</comment>
<feature type="domain" description="RNA polymerase sigma-70 region 2" evidence="8">
    <location>
        <begin position="16"/>
        <end position="80"/>
    </location>
</feature>
<keyword evidence="3 7" id="KW-0805">Transcription regulation</keyword>
<evidence type="ECO:0000256" key="7">
    <source>
        <dbReference type="RuleBase" id="RU000716"/>
    </source>
</evidence>
<dbReference type="InterPro" id="IPR037401">
    <property type="entry name" value="SnoaL-like"/>
</dbReference>
<keyword evidence="11" id="KW-0548">Nucleotidyltransferase</keyword>
<feature type="domain" description="RNA polymerase sigma factor 70 region 4 type 2" evidence="9">
    <location>
        <begin position="120"/>
        <end position="169"/>
    </location>
</feature>
<evidence type="ECO:0000259" key="9">
    <source>
        <dbReference type="Pfam" id="PF08281"/>
    </source>
</evidence>
<dbReference type="RefSeq" id="WP_270041041.1">
    <property type="nucleotide sequence ID" value="NZ_JAPDOD010000014.1"/>
</dbReference>
<keyword evidence="5 7" id="KW-0238">DNA-binding</keyword>
<evidence type="ECO:0000256" key="2">
    <source>
        <dbReference type="ARBA" id="ARBA00011344"/>
    </source>
</evidence>
<dbReference type="NCBIfam" id="NF006089">
    <property type="entry name" value="PRK08241.1"/>
    <property type="match status" value="1"/>
</dbReference>
<organism evidence="11 12">
    <name type="scientific">Solirubrobacter ginsenosidimutans</name>
    <dbReference type="NCBI Taxonomy" id="490573"/>
    <lineage>
        <taxon>Bacteria</taxon>
        <taxon>Bacillati</taxon>
        <taxon>Actinomycetota</taxon>
        <taxon>Thermoleophilia</taxon>
        <taxon>Solirubrobacterales</taxon>
        <taxon>Solirubrobacteraceae</taxon>
        <taxon>Solirubrobacter</taxon>
    </lineage>
</organism>
<evidence type="ECO:0000256" key="5">
    <source>
        <dbReference type="ARBA" id="ARBA00023125"/>
    </source>
</evidence>
<dbReference type="InterPro" id="IPR007627">
    <property type="entry name" value="RNA_pol_sigma70_r2"/>
</dbReference>
<evidence type="ECO:0000256" key="3">
    <source>
        <dbReference type="ARBA" id="ARBA00023015"/>
    </source>
</evidence>
<dbReference type="GO" id="GO:0003677">
    <property type="term" value="F:DNA binding"/>
    <property type="evidence" value="ECO:0007669"/>
    <property type="project" value="UniProtKB-KW"/>
</dbReference>
<keyword evidence="4 7" id="KW-0731">Sigma factor</keyword>
<sequence length="312" mass="34434">MTAPELTTETAFGALTERHRRELQVHCYRMLGSLDEAEDLTQETFLRAWRFRSTYAGRASLRAWLYRIATNVCLDALERRPRMPTDVGEMLWLQPIPDELLSDADEPDAEVVARETIELAFLVAIQHLPPRARAVLILRDVLGWRARDTAELLETSEASVNSALQRARAGLKEHLPARRSEWSADGSAADRALVAKYMEACEAGDAAALKAIMAEDLRFSMPPEGGMYVGGDANVDLWFEGGLGDKENFGELRVALTFANRQPAVANYVKRPGSDVFVPMALDVLTIAGGEITEILAFPLTAFAAFGLPETL</sequence>
<evidence type="ECO:0000259" key="8">
    <source>
        <dbReference type="Pfam" id="PF04542"/>
    </source>
</evidence>
<evidence type="ECO:0000256" key="6">
    <source>
        <dbReference type="ARBA" id="ARBA00023163"/>
    </source>
</evidence>
<keyword evidence="12" id="KW-1185">Reference proteome</keyword>
<dbReference type="InterPro" id="IPR014305">
    <property type="entry name" value="RNA_pol_sigma-G_actinobac"/>
</dbReference>
<dbReference type="NCBIfam" id="TIGR02960">
    <property type="entry name" value="SigX5"/>
    <property type="match status" value="1"/>
</dbReference>
<dbReference type="InterPro" id="IPR000838">
    <property type="entry name" value="RNA_pol_sigma70_ECF_CS"/>
</dbReference>
<dbReference type="PANTHER" id="PTHR43133:SF65">
    <property type="entry name" value="ECF RNA POLYMERASE SIGMA FACTOR SIGG"/>
    <property type="match status" value="1"/>
</dbReference>
<evidence type="ECO:0000313" key="12">
    <source>
        <dbReference type="Proteomes" id="UP001149140"/>
    </source>
</evidence>
<dbReference type="InterPro" id="IPR013325">
    <property type="entry name" value="RNA_pol_sigma_r2"/>
</dbReference>
<dbReference type="Gene3D" id="1.10.1740.10">
    <property type="match status" value="1"/>
</dbReference>